<gene>
    <name evidence="2" type="ORF">J8273_6584</name>
</gene>
<name>A0A8J6AT80_9EUKA</name>
<proteinExistence type="predicted"/>
<organism evidence="2 3">
    <name type="scientific">Carpediemonas membranifera</name>
    <dbReference type="NCBI Taxonomy" id="201153"/>
    <lineage>
        <taxon>Eukaryota</taxon>
        <taxon>Metamonada</taxon>
        <taxon>Carpediemonas-like organisms</taxon>
        <taxon>Carpediemonas</taxon>
    </lineage>
</organism>
<comment type="caution">
    <text evidence="2">The sequence shown here is derived from an EMBL/GenBank/DDBJ whole genome shotgun (WGS) entry which is preliminary data.</text>
</comment>
<evidence type="ECO:0000313" key="3">
    <source>
        <dbReference type="Proteomes" id="UP000717585"/>
    </source>
</evidence>
<dbReference type="Proteomes" id="UP000717585">
    <property type="component" value="Unassembled WGS sequence"/>
</dbReference>
<evidence type="ECO:0000313" key="2">
    <source>
        <dbReference type="EMBL" id="KAG9391805.1"/>
    </source>
</evidence>
<evidence type="ECO:0000256" key="1">
    <source>
        <dbReference type="SAM" id="MobiDB-lite"/>
    </source>
</evidence>
<dbReference type="EMBL" id="JAHDYR010000053">
    <property type="protein sequence ID" value="KAG9391805.1"/>
    <property type="molecule type" value="Genomic_DNA"/>
</dbReference>
<accession>A0A8J6AT80</accession>
<reference evidence="2" key="1">
    <citation type="submission" date="2021-05" db="EMBL/GenBank/DDBJ databases">
        <title>A free-living protist that lacks canonical eukaryotic 1 DNA replication and segregation systems.</title>
        <authorList>
            <person name="Salas-Leiva D.E."/>
            <person name="Tromer E.C."/>
            <person name="Curtis B.A."/>
            <person name="Jerlstrom-Hultqvist J."/>
            <person name="Kolisko M."/>
            <person name="Yi Z."/>
            <person name="Salas-Leiva J.S."/>
            <person name="Gallot-Lavallee L."/>
            <person name="Kops G.J.P.L."/>
            <person name="Archibald J.M."/>
            <person name="Simpson A.G.B."/>
            <person name="Roger A.J."/>
        </authorList>
    </citation>
    <scope>NUCLEOTIDE SEQUENCE</scope>
    <source>
        <strain evidence="2">BICM</strain>
    </source>
</reference>
<sequence length="518" mass="55543">MPWMIPSPRISPTPWRNSPRFLATTAADAESFRGYARQCRSIILRGGLEGESNIALANAFLANSNAPPAHQLAIRRASAAGFFRPAKGYDLQTAESIRAETARGLPDDGTGIRQAIMEGLPCDSRHILSRLIRTGAAFIVSPLLAKTPTTWTKVTITGEHLPGIPDRLIPALVSGSSVAWAELIPNEQRTRTQASVPSLKSLLRELPRAARPSTRTTKAEILRALGRHFFSASGTSTVDSDGSDQDIDEDLAPTPARNMVTDALTVAFDGVLPTWATPGVIACLGSDAPPLQAAYRNTATALGRMSEDISTAVKDQAGLTRARQAAEMARLIESAAHPERRPAREAATSNASGTHLLGQYNARRTDTPTEAQDRALAQIRQFVQLGRLKAYVSRGGTSRRNRRSRNRAIRSAVQTVVDGGQPPLSSGPFSDESQQQRAIRMCDELDRTGKAYRSLSQSGDLPDSDVVHAELSRLHPLTAADCPADLADLTPPNGVTPTASIVATGADVHRAIMAANRE</sequence>
<feature type="region of interest" description="Disordered" evidence="1">
    <location>
        <begin position="336"/>
        <end position="360"/>
    </location>
</feature>
<protein>
    <submittedName>
        <fullName evidence="2">Uncharacterized protein</fullName>
    </submittedName>
</protein>
<keyword evidence="3" id="KW-1185">Reference proteome</keyword>
<dbReference type="AlphaFoldDB" id="A0A8J6AT80"/>